<dbReference type="GO" id="GO:0035267">
    <property type="term" value="C:NuA4 histone acetyltransferase complex"/>
    <property type="evidence" value="ECO:0007669"/>
    <property type="project" value="TreeGrafter"/>
</dbReference>
<keyword evidence="4 16" id="KW-0808">Transferase</keyword>
<evidence type="ECO:0000259" key="15">
    <source>
        <dbReference type="PROSITE" id="PS51726"/>
    </source>
</evidence>
<proteinExistence type="inferred from homology"/>
<evidence type="ECO:0000313" key="16">
    <source>
        <dbReference type="EMBL" id="EGB06519.1"/>
    </source>
</evidence>
<keyword evidence="5" id="KW-0479">Metal-binding</keyword>
<dbReference type="InterPro" id="IPR040706">
    <property type="entry name" value="Zf-MYST"/>
</dbReference>
<dbReference type="GO" id="GO:0005634">
    <property type="term" value="C:nucleus"/>
    <property type="evidence" value="ECO:0007669"/>
    <property type="project" value="UniProtKB-SubCell"/>
</dbReference>
<dbReference type="PANTHER" id="PTHR10615">
    <property type="entry name" value="HISTONE ACETYLTRANSFERASE"/>
    <property type="match status" value="1"/>
</dbReference>
<dbReference type="eggNOG" id="KOG2747">
    <property type="taxonomic scope" value="Eukaryota"/>
</dbReference>
<feature type="region of interest" description="Disordered" evidence="14">
    <location>
        <begin position="1"/>
        <end position="29"/>
    </location>
</feature>
<dbReference type="GO" id="GO:0046972">
    <property type="term" value="F:histone H4K16 acetyltransferase activity"/>
    <property type="evidence" value="ECO:0007669"/>
    <property type="project" value="TreeGrafter"/>
</dbReference>
<evidence type="ECO:0000256" key="2">
    <source>
        <dbReference type="ARBA" id="ARBA00010107"/>
    </source>
</evidence>
<dbReference type="SUPFAM" id="SSF55729">
    <property type="entry name" value="Acyl-CoA N-acyltransferases (Nat)"/>
    <property type="match status" value="1"/>
</dbReference>
<feature type="region of interest" description="Disordered" evidence="14">
    <location>
        <begin position="75"/>
        <end position="117"/>
    </location>
</feature>
<evidence type="ECO:0000256" key="4">
    <source>
        <dbReference type="ARBA" id="ARBA00022679"/>
    </source>
</evidence>
<dbReference type="SUPFAM" id="SSF54160">
    <property type="entry name" value="Chromo domain-like"/>
    <property type="match status" value="1"/>
</dbReference>
<dbReference type="EMBL" id="GL833134">
    <property type="protein sequence ID" value="EGB06519.1"/>
    <property type="molecule type" value="Genomic_DNA"/>
</dbReference>
<evidence type="ECO:0000256" key="3">
    <source>
        <dbReference type="ARBA" id="ARBA00013184"/>
    </source>
</evidence>
<dbReference type="GO" id="GO:0006355">
    <property type="term" value="P:regulation of DNA-templated transcription"/>
    <property type="evidence" value="ECO:0007669"/>
    <property type="project" value="InterPro"/>
</dbReference>
<protein>
    <recommendedName>
        <fullName evidence="3">histone acetyltransferase</fullName>
        <ecNumber evidence="3">2.3.1.48</ecNumber>
    </recommendedName>
</protein>
<keyword evidence="10" id="KW-0804">Transcription</keyword>
<keyword evidence="9" id="KW-0805">Transcription regulation</keyword>
<evidence type="ECO:0000256" key="11">
    <source>
        <dbReference type="ARBA" id="ARBA00023242"/>
    </source>
</evidence>
<dbReference type="Proteomes" id="UP000002729">
    <property type="component" value="Unassembled WGS sequence"/>
</dbReference>
<name>F0YEA3_AURAN</name>
<dbReference type="InterPro" id="IPR002717">
    <property type="entry name" value="HAT_MYST-type"/>
</dbReference>
<dbReference type="EC" id="2.3.1.48" evidence="3"/>
<feature type="compositionally biased region" description="Polar residues" evidence="14">
    <location>
        <begin position="13"/>
        <end position="27"/>
    </location>
</feature>
<dbReference type="Gene3D" id="3.40.630.30">
    <property type="match status" value="1"/>
</dbReference>
<dbReference type="InParanoid" id="F0YEA3"/>
<dbReference type="Gene3D" id="1.10.10.10">
    <property type="entry name" value="Winged helix-like DNA-binding domain superfamily/Winged helix DNA-binding domain"/>
    <property type="match status" value="1"/>
</dbReference>
<dbReference type="OMA" id="CIYLCEY"/>
<dbReference type="OrthoDB" id="787137at2759"/>
<feature type="active site" description="Proton donor/acceptor" evidence="13">
    <location>
        <position position="313"/>
    </location>
</feature>
<dbReference type="KEGG" id="aaf:AURANDRAFT_29000"/>
<gene>
    <name evidence="16" type="primary">HAT1</name>
    <name evidence="16" type="ORF">AURANDRAFT_29000</name>
</gene>
<dbReference type="InterPro" id="IPR016197">
    <property type="entry name" value="Chromo-like_dom_sf"/>
</dbReference>
<dbReference type="RefSeq" id="XP_009038697.1">
    <property type="nucleotide sequence ID" value="XM_009040449.1"/>
</dbReference>
<feature type="domain" description="MYST-type HAT" evidence="15">
    <location>
        <begin position="130"/>
        <end position="408"/>
    </location>
</feature>
<keyword evidence="11" id="KW-0539">Nucleus</keyword>
<organism evidence="17">
    <name type="scientific">Aureococcus anophagefferens</name>
    <name type="common">Harmful bloom alga</name>
    <dbReference type="NCBI Taxonomy" id="44056"/>
    <lineage>
        <taxon>Eukaryota</taxon>
        <taxon>Sar</taxon>
        <taxon>Stramenopiles</taxon>
        <taxon>Ochrophyta</taxon>
        <taxon>Pelagophyceae</taxon>
        <taxon>Pelagomonadales</taxon>
        <taxon>Pelagomonadaceae</taxon>
        <taxon>Aureococcus</taxon>
    </lineage>
</organism>
<dbReference type="InterPro" id="IPR050603">
    <property type="entry name" value="MYST_HAT"/>
</dbReference>
<evidence type="ECO:0000256" key="8">
    <source>
        <dbReference type="ARBA" id="ARBA00022990"/>
    </source>
</evidence>
<dbReference type="AlphaFoldDB" id="F0YEA3"/>
<evidence type="ECO:0000256" key="1">
    <source>
        <dbReference type="ARBA" id="ARBA00004123"/>
    </source>
</evidence>
<feature type="region of interest" description="Disordered" evidence="14">
    <location>
        <begin position="397"/>
        <end position="427"/>
    </location>
</feature>
<comment type="subcellular location">
    <subcellularLocation>
        <location evidence="1">Nucleus</location>
    </subcellularLocation>
</comment>
<dbReference type="InterPro" id="IPR016181">
    <property type="entry name" value="Acyl_CoA_acyltransferase"/>
</dbReference>
<comment type="similarity">
    <text evidence="2">Belongs to the MYST (SAS/MOZ) family.</text>
</comment>
<keyword evidence="8" id="KW-0007">Acetylation</keyword>
<evidence type="ECO:0000256" key="13">
    <source>
        <dbReference type="PIRSR" id="PIRSR602717-51"/>
    </source>
</evidence>
<dbReference type="Gene3D" id="3.30.60.60">
    <property type="entry name" value="N-acetyl transferase-like"/>
    <property type="match status" value="1"/>
</dbReference>
<evidence type="ECO:0000256" key="9">
    <source>
        <dbReference type="ARBA" id="ARBA00023015"/>
    </source>
</evidence>
<dbReference type="Pfam" id="PF11717">
    <property type="entry name" value="Tudor-knot"/>
    <property type="match status" value="1"/>
</dbReference>
<keyword evidence="6" id="KW-0863">Zinc-finger</keyword>
<evidence type="ECO:0000256" key="5">
    <source>
        <dbReference type="ARBA" id="ARBA00022723"/>
    </source>
</evidence>
<dbReference type="Pfam" id="PF01853">
    <property type="entry name" value="MOZ_SAS"/>
    <property type="match status" value="1"/>
</dbReference>
<accession>F0YEA3</accession>
<evidence type="ECO:0000256" key="14">
    <source>
        <dbReference type="SAM" id="MobiDB-lite"/>
    </source>
</evidence>
<dbReference type="Gene3D" id="2.30.30.140">
    <property type="match status" value="1"/>
</dbReference>
<dbReference type="GO" id="GO:0008270">
    <property type="term" value="F:zinc ion binding"/>
    <property type="evidence" value="ECO:0007669"/>
    <property type="project" value="UniProtKB-KW"/>
</dbReference>
<evidence type="ECO:0000256" key="12">
    <source>
        <dbReference type="ARBA" id="ARBA00023315"/>
    </source>
</evidence>
<dbReference type="InterPro" id="IPR025995">
    <property type="entry name" value="Tudor-knot"/>
</dbReference>
<reference evidence="16 17" key="1">
    <citation type="journal article" date="2011" name="Proc. Natl. Acad. Sci. U.S.A.">
        <title>Niche of harmful alga Aureococcus anophagefferens revealed through ecogenomics.</title>
        <authorList>
            <person name="Gobler C.J."/>
            <person name="Berry D.L."/>
            <person name="Dyhrman S.T."/>
            <person name="Wilhelm S.W."/>
            <person name="Salamov A."/>
            <person name="Lobanov A.V."/>
            <person name="Zhang Y."/>
            <person name="Collier J.L."/>
            <person name="Wurch L.L."/>
            <person name="Kustka A.B."/>
            <person name="Dill B.D."/>
            <person name="Shah M."/>
            <person name="VerBerkmoes N.C."/>
            <person name="Kuo A."/>
            <person name="Terry A."/>
            <person name="Pangilinan J."/>
            <person name="Lindquist E.A."/>
            <person name="Lucas S."/>
            <person name="Paulsen I.T."/>
            <person name="Hattenrath-Lehmann T.K."/>
            <person name="Talmage S.C."/>
            <person name="Walker E.A."/>
            <person name="Koch F."/>
            <person name="Burson A.M."/>
            <person name="Marcoval M.A."/>
            <person name="Tang Y.Z."/>
            <person name="Lecleir G.R."/>
            <person name="Coyne K.J."/>
            <person name="Berg G.M."/>
            <person name="Bertrand E.M."/>
            <person name="Saito M.A."/>
            <person name="Gladyshev V.N."/>
            <person name="Grigoriev I.V."/>
        </authorList>
    </citation>
    <scope>NUCLEOTIDE SEQUENCE [LARGE SCALE GENOMIC DNA]</scope>
    <source>
        <strain evidence="17">CCMP 1984</strain>
    </source>
</reference>
<dbReference type="PROSITE" id="PS51726">
    <property type="entry name" value="MYST_HAT"/>
    <property type="match status" value="1"/>
</dbReference>
<keyword evidence="7" id="KW-0862">Zinc</keyword>
<evidence type="ECO:0000256" key="6">
    <source>
        <dbReference type="ARBA" id="ARBA00022771"/>
    </source>
</evidence>
<dbReference type="FunFam" id="1.10.10.10:FF:000022">
    <property type="entry name" value="Histone acetyltransferase"/>
    <property type="match status" value="1"/>
</dbReference>
<dbReference type="Pfam" id="PF17772">
    <property type="entry name" value="zf-MYST"/>
    <property type="match status" value="1"/>
</dbReference>
<keyword evidence="17" id="KW-1185">Reference proteome</keyword>
<dbReference type="PANTHER" id="PTHR10615:SF219">
    <property type="entry name" value="HISTONE ACETYLTRANSFERASE KAT5"/>
    <property type="match status" value="1"/>
</dbReference>
<evidence type="ECO:0000313" key="17">
    <source>
        <dbReference type="Proteomes" id="UP000002729"/>
    </source>
</evidence>
<keyword evidence="12" id="KW-0012">Acyltransferase</keyword>
<evidence type="ECO:0000256" key="10">
    <source>
        <dbReference type="ARBA" id="ARBA00023163"/>
    </source>
</evidence>
<evidence type="ECO:0000256" key="7">
    <source>
        <dbReference type="ARBA" id="ARBA00022833"/>
    </source>
</evidence>
<dbReference type="InterPro" id="IPR036388">
    <property type="entry name" value="WH-like_DNA-bd_sf"/>
</dbReference>
<sequence length="427" mass="48275">MSAPPAPKRQTRRQASNRPAVGQSRSVVRSDGTVLAAEVLEVDEAGACPRYYVHYLAHDRRLDEWVDEAQFHGSEADCASDGSPAKRSHKRKQEGSGGNAAFGQLPHARRAGETDPSVAERLEAAREKITRVKNIRAVVFSRWRLEPWYWAPFPETYHDRTLYVCDFTLRYTASKLAMDAHHRSYAGPRRPPGNRCYGPDGDGVCLFEVDGSAHALYCQNLCLLAKLFLDHKTLYYDVDPFLFYVLTDSSVGADGEPEHRVLGYFSKEKQSDFHYNLACILTFPQYQRQGLGTLLISLSYELSKRERKLGSPEKPLSDLGKLSYRSYWSWIILNELRDYDGTRSMEEISRHLAIRIEDLLSTLHVLNMIRHWKGQLLVRAHKGDIEAMIAAVKRPPRLCDPSKVSWTPPATPPPPPAASKAKDKAKP</sequence>
<dbReference type="GeneID" id="20220650"/>